<dbReference type="EMBL" id="FMCR01000001">
    <property type="protein sequence ID" value="SCE78605.1"/>
    <property type="molecule type" value="Genomic_DNA"/>
</dbReference>
<dbReference type="Gene3D" id="3.40.50.2020">
    <property type="match status" value="1"/>
</dbReference>
<feature type="domain" description="Phosphoribosyltransferase" evidence="3">
    <location>
        <begin position="53"/>
        <end position="159"/>
    </location>
</feature>
<name>A0A1C4V4C8_9ACTN</name>
<organism evidence="4 5">
    <name type="scientific">Micromonospora saelicesensis</name>
    <dbReference type="NCBI Taxonomy" id="285676"/>
    <lineage>
        <taxon>Bacteria</taxon>
        <taxon>Bacillati</taxon>
        <taxon>Actinomycetota</taxon>
        <taxon>Actinomycetes</taxon>
        <taxon>Micromonosporales</taxon>
        <taxon>Micromonosporaceae</taxon>
        <taxon>Micromonospora</taxon>
    </lineage>
</organism>
<dbReference type="CDD" id="cd06223">
    <property type="entry name" value="PRTases_typeI"/>
    <property type="match status" value="1"/>
</dbReference>
<dbReference type="RefSeq" id="WP_091396280.1">
    <property type="nucleotide sequence ID" value="NZ_FMCR01000001.1"/>
</dbReference>
<evidence type="ECO:0000256" key="2">
    <source>
        <dbReference type="ARBA" id="ARBA00022726"/>
    </source>
</evidence>
<dbReference type="InterPro" id="IPR029057">
    <property type="entry name" value="PRTase-like"/>
</dbReference>
<dbReference type="GO" id="GO:0016757">
    <property type="term" value="F:glycosyltransferase activity"/>
    <property type="evidence" value="ECO:0007669"/>
    <property type="project" value="UniProtKB-KW"/>
</dbReference>
<evidence type="ECO:0000256" key="1">
    <source>
        <dbReference type="ARBA" id="ARBA00022679"/>
    </source>
</evidence>
<sequence length="183" mass="19303">MPADLTERLAALFQWIDPGPDTSHLISDISGWWRDPAVLAELGPALVAPYRTARPTVVLAPAVTGLLLGPLAATALGVGFVAAHKPGDGRLPAGPLTWAQSPPDYRGRRVDLAVRDRHLGPDDRVLVVDDWVRTGAQLRALYDICAARGAEVLGTAVVAVDCPPEVTADLRITGLIDAADLPS</sequence>
<proteinExistence type="predicted"/>
<dbReference type="Pfam" id="PF00156">
    <property type="entry name" value="Pribosyltran"/>
    <property type="match status" value="1"/>
</dbReference>
<dbReference type="PANTHER" id="PTHR43864:SF1">
    <property type="entry name" value="XANTHINE PHOSPHORIBOSYLTRANSFERASE"/>
    <property type="match status" value="1"/>
</dbReference>
<keyword evidence="1 4" id="KW-0808">Transferase</keyword>
<keyword evidence="2" id="KW-0660">Purine salvage</keyword>
<keyword evidence="4" id="KW-0328">Glycosyltransferase</keyword>
<evidence type="ECO:0000259" key="3">
    <source>
        <dbReference type="Pfam" id="PF00156"/>
    </source>
</evidence>
<dbReference type="InterPro" id="IPR050118">
    <property type="entry name" value="Pur/Pyrimidine_PRTase"/>
</dbReference>
<dbReference type="InterPro" id="IPR000836">
    <property type="entry name" value="PRTase_dom"/>
</dbReference>
<dbReference type="GO" id="GO:0006166">
    <property type="term" value="P:purine ribonucleoside salvage"/>
    <property type="evidence" value="ECO:0007669"/>
    <property type="project" value="UniProtKB-KW"/>
</dbReference>
<accession>A0A1C4V4C8</accession>
<protein>
    <submittedName>
        <fullName evidence="4">Adenine phosphoribosyltransferase</fullName>
    </submittedName>
</protein>
<reference evidence="4 5" key="1">
    <citation type="submission" date="2016-06" db="EMBL/GenBank/DDBJ databases">
        <authorList>
            <person name="Kjaerup R.B."/>
            <person name="Dalgaard T.S."/>
            <person name="Juul-Madsen H.R."/>
        </authorList>
    </citation>
    <scope>NUCLEOTIDE SEQUENCE [LARGE SCALE GENOMIC DNA]</scope>
    <source>
        <strain evidence="4 5">DSM 44871</strain>
    </source>
</reference>
<evidence type="ECO:0000313" key="4">
    <source>
        <dbReference type="EMBL" id="SCE78605.1"/>
    </source>
</evidence>
<dbReference type="STRING" id="285676.GA0070561_1634"/>
<dbReference type="PANTHER" id="PTHR43864">
    <property type="entry name" value="HYPOXANTHINE/GUANINE PHOSPHORIBOSYLTRANSFERASE"/>
    <property type="match status" value="1"/>
</dbReference>
<evidence type="ECO:0000313" key="5">
    <source>
        <dbReference type="Proteomes" id="UP000198864"/>
    </source>
</evidence>
<gene>
    <name evidence="4" type="ORF">GA0070561_1634</name>
</gene>
<dbReference type="SUPFAM" id="SSF53271">
    <property type="entry name" value="PRTase-like"/>
    <property type="match status" value="1"/>
</dbReference>
<dbReference type="AlphaFoldDB" id="A0A1C4V4C8"/>
<dbReference type="Proteomes" id="UP000198864">
    <property type="component" value="Unassembled WGS sequence"/>
</dbReference>